<evidence type="ECO:0000259" key="1">
    <source>
        <dbReference type="Pfam" id="PF13460"/>
    </source>
</evidence>
<dbReference type="SUPFAM" id="SSF51735">
    <property type="entry name" value="NAD(P)-binding Rossmann-fold domains"/>
    <property type="match status" value="1"/>
</dbReference>
<evidence type="ECO:0000313" key="3">
    <source>
        <dbReference type="Proteomes" id="UP001218362"/>
    </source>
</evidence>
<protein>
    <submittedName>
        <fullName evidence="2">NAD(P)H-binding protein</fullName>
    </submittedName>
</protein>
<dbReference type="PANTHER" id="PTHR14097">
    <property type="entry name" value="OXIDOREDUCTASE HTATIP2"/>
    <property type="match status" value="1"/>
</dbReference>
<dbReference type="InterPro" id="IPR016040">
    <property type="entry name" value="NAD(P)-bd_dom"/>
</dbReference>
<feature type="domain" description="NAD(P)-binding" evidence="1">
    <location>
        <begin position="11"/>
        <end position="122"/>
    </location>
</feature>
<sequence>MSEPVKLALFGSTGLMGRTIMEELVGNTDFRLTAVARREVPLPQGARMEMRLAPSELWPEVIETVKPDVLVCALGTTWRKAGRDADAFRAVDQKLVMEVAQAAKALGVPHFIFISSVGASLSSKTLYLQVKGEVEIALGKLHFKRLDILRPGLIRGSRRDDIRVGEGLGRIASPIADLFLQGSNRRYRSITAHRLAEAILGLALEKAGGKFIHEHDALQRAVHRFEKRYELEG</sequence>
<gene>
    <name evidence="2" type="ORF">P0Y56_04825</name>
</gene>
<dbReference type="Gene3D" id="3.40.50.720">
    <property type="entry name" value="NAD(P)-binding Rossmann-like Domain"/>
    <property type="match status" value="1"/>
</dbReference>
<proteinExistence type="predicted"/>
<dbReference type="EMBL" id="CP119316">
    <property type="protein sequence ID" value="WEK47621.1"/>
    <property type="molecule type" value="Genomic_DNA"/>
</dbReference>
<dbReference type="AlphaFoldDB" id="A0AAJ6BPX2"/>
<dbReference type="KEGG" id="acob:P0Y56_04825"/>
<name>A0AAJ6BPX2_9SPHN</name>
<reference evidence="2" key="1">
    <citation type="submission" date="2023-03" db="EMBL/GenBank/DDBJ databases">
        <title>Andean soil-derived lignocellulolytic bacterial consortium as a source of novel taxa and putative plastic-active enzymes.</title>
        <authorList>
            <person name="Diaz-Garcia L."/>
            <person name="Chuvochina M."/>
            <person name="Feuerriegel G."/>
            <person name="Bunk B."/>
            <person name="Sproer C."/>
            <person name="Streit W.R."/>
            <person name="Rodriguez L.M."/>
            <person name="Overmann J."/>
            <person name="Jimenez D.J."/>
        </authorList>
    </citation>
    <scope>NUCLEOTIDE SEQUENCE</scope>
    <source>
        <strain evidence="2">MAG 26</strain>
    </source>
</reference>
<dbReference type="Pfam" id="PF13460">
    <property type="entry name" value="NAD_binding_10"/>
    <property type="match status" value="1"/>
</dbReference>
<dbReference type="Proteomes" id="UP001218362">
    <property type="component" value="Chromosome"/>
</dbReference>
<evidence type="ECO:0000313" key="2">
    <source>
        <dbReference type="EMBL" id="WEK47621.1"/>
    </source>
</evidence>
<dbReference type="PANTHER" id="PTHR14097:SF7">
    <property type="entry name" value="OXIDOREDUCTASE HTATIP2"/>
    <property type="match status" value="1"/>
</dbReference>
<dbReference type="InterPro" id="IPR036291">
    <property type="entry name" value="NAD(P)-bd_dom_sf"/>
</dbReference>
<accession>A0AAJ6BPX2</accession>
<organism evidence="2 3">
    <name type="scientific">Candidatus Andeanibacterium colombiense</name>
    <dbReference type="NCBI Taxonomy" id="3121345"/>
    <lineage>
        <taxon>Bacteria</taxon>
        <taxon>Pseudomonadati</taxon>
        <taxon>Pseudomonadota</taxon>
        <taxon>Alphaproteobacteria</taxon>
        <taxon>Sphingomonadales</taxon>
        <taxon>Sphingomonadaceae</taxon>
        <taxon>Candidatus Andeanibacterium</taxon>
    </lineage>
</organism>